<keyword evidence="2" id="KW-1185">Reference proteome</keyword>
<organism evidence="1 2">
    <name type="scientific">Phytophthora fragariaefolia</name>
    <dbReference type="NCBI Taxonomy" id="1490495"/>
    <lineage>
        <taxon>Eukaryota</taxon>
        <taxon>Sar</taxon>
        <taxon>Stramenopiles</taxon>
        <taxon>Oomycota</taxon>
        <taxon>Peronosporomycetes</taxon>
        <taxon>Peronosporales</taxon>
        <taxon>Peronosporaceae</taxon>
        <taxon>Phytophthora</taxon>
    </lineage>
</organism>
<dbReference type="EMBL" id="BSXT01000463">
    <property type="protein sequence ID" value="GMF28171.1"/>
    <property type="molecule type" value="Genomic_DNA"/>
</dbReference>
<reference evidence="1" key="1">
    <citation type="submission" date="2023-04" db="EMBL/GenBank/DDBJ databases">
        <title>Phytophthora fragariaefolia NBRC 109709.</title>
        <authorList>
            <person name="Ichikawa N."/>
            <person name="Sato H."/>
            <person name="Tonouchi N."/>
        </authorList>
    </citation>
    <scope>NUCLEOTIDE SEQUENCE</scope>
    <source>
        <strain evidence="1">NBRC 109709</strain>
    </source>
</reference>
<dbReference type="OrthoDB" id="128020at2759"/>
<dbReference type="AlphaFoldDB" id="A0A9W6WUQ8"/>
<proteinExistence type="predicted"/>
<gene>
    <name evidence="1" type="ORF">Pfra01_000577100</name>
</gene>
<accession>A0A9W6WUQ8</accession>
<comment type="caution">
    <text evidence="1">The sequence shown here is derived from an EMBL/GenBank/DDBJ whole genome shotgun (WGS) entry which is preliminary data.</text>
</comment>
<evidence type="ECO:0000313" key="1">
    <source>
        <dbReference type="EMBL" id="GMF28171.1"/>
    </source>
</evidence>
<dbReference type="Proteomes" id="UP001165121">
    <property type="component" value="Unassembled WGS sequence"/>
</dbReference>
<sequence>MSLPPTINSPLFNSSYFNSSDGYLTLTTGDQRYLRLGGVGTLSAANVIGNMNCGSLTFNGSSLDLSGLVYVSGATPGATCASKALVLNSSSNISGINNLSTASITRTIQTAAQPNITLIGSLATLTVNALLNANLANFVLVNANANTWGIQVANGTVRCGLATNGWLGTQSNHNTVIATNNTARMTFSSSANITIADTVSGLQLDLGSSGTGLNVPNLTFRGITFSDTYYTGITLGSASPSKALVLNSTVDLSGIKNLSIIGAFIAFTSMASPTLTVDTINTSAGLNINYTNLNLNGAALTSTAAKLNYNDVTTLGTFQSSKTMTLDSSGVGLMPLGTSSTNCLHFYGGTTNRETMNIYRVSDTNELVIALRTTSGSNNKTYPVLNLISTDNPSSFVGGVSATSADLFNINWNDKPSVGFTSQTHRFCFNVGKTQPYKSGFPHTYTLANSADAFVSIHLDHRLHHPVDAFTLFQTL</sequence>
<protein>
    <submittedName>
        <fullName evidence="1">Unnamed protein product</fullName>
    </submittedName>
</protein>
<name>A0A9W6WUQ8_9STRA</name>
<evidence type="ECO:0000313" key="2">
    <source>
        <dbReference type="Proteomes" id="UP001165121"/>
    </source>
</evidence>